<evidence type="ECO:0000313" key="3">
    <source>
        <dbReference type="Proteomes" id="UP000612808"/>
    </source>
</evidence>
<dbReference type="EMBL" id="BOMB01000012">
    <property type="protein sequence ID" value="GID11300.1"/>
    <property type="molecule type" value="Genomic_DNA"/>
</dbReference>
<dbReference type="Gene3D" id="3.40.50.300">
    <property type="entry name" value="P-loop containing nucleotide triphosphate hydrolases"/>
    <property type="match status" value="1"/>
</dbReference>
<dbReference type="InterPro" id="IPR027417">
    <property type="entry name" value="P-loop_NTPase"/>
</dbReference>
<keyword evidence="1" id="KW-0812">Transmembrane</keyword>
<organism evidence="2 3">
    <name type="scientific">Actinocatenispora rupis</name>
    <dbReference type="NCBI Taxonomy" id="519421"/>
    <lineage>
        <taxon>Bacteria</taxon>
        <taxon>Bacillati</taxon>
        <taxon>Actinomycetota</taxon>
        <taxon>Actinomycetes</taxon>
        <taxon>Micromonosporales</taxon>
        <taxon>Micromonosporaceae</taxon>
        <taxon>Actinocatenispora</taxon>
    </lineage>
</organism>
<dbReference type="AlphaFoldDB" id="A0A8J3NBY8"/>
<accession>A0A8J3NBY8</accession>
<comment type="caution">
    <text evidence="2">The sequence shown here is derived from an EMBL/GenBank/DDBJ whole genome shotgun (WGS) entry which is preliminary data.</text>
</comment>
<feature type="transmembrane region" description="Helical" evidence="1">
    <location>
        <begin position="590"/>
        <end position="612"/>
    </location>
</feature>
<keyword evidence="1" id="KW-1133">Transmembrane helix</keyword>
<protein>
    <recommendedName>
        <fullName evidence="4">NACHT domain-containing protein</fullName>
    </recommendedName>
</protein>
<dbReference type="RefSeq" id="WP_203657296.1">
    <property type="nucleotide sequence ID" value="NZ_BAAAZM010000006.1"/>
</dbReference>
<proteinExistence type="predicted"/>
<gene>
    <name evidence="2" type="ORF">Aru02nite_21890</name>
</gene>
<sequence length="680" mass="75019">MTDPDDPPPAGTGPERVTVHGAAAVGGGDVHVSGTYAAGRDIVIDRRSIYQTYADNRRYLSLFGLWHRGGGPQVRARVRRMLADVMRQHWIRRDDGYLPVRFTERPEAVVTPRDAVLVTTDPPRRTFPAGATLSDVRDEIGGNLLVLGAPGAGKTYQVLRLAGDLLAAAERDDSLRMPVYLHLGSWTRSSGSLLAWAAAELGRVFKVPAKFDLKQIIEAEVVLLLDGLDEVDRAHRNGCARAIDEFRDRHGDVPLVVCTRPTEYEATGVRLALDGAVLIEPPTPAETESYLEGLGSKAAGLRRMLAADPGLRRLLGSPLFVTFMVQAYGSDDGAARPPTGADGVFADYVAAMYRRPVPRSLPRFAPEQVTRWLSWLARSLRRRRTPVFHLDRLSPDWLPDRADRDRALRWERVVIAVLAFGGGWLKAALMFPVGHAKPLTVAFWLVVWPPLFAWILGSRAATLERFTAGITPGTLGRGLLAWARNPLTVLAAVGLVAGWRIGPVQVPAFTALFGQPVHVRALCAMLLTLLLPVMVFVHARWFDFTVVQPRSPGEEIRAVPRRSLLVGLAVAAVVLVHQIALGWLEAPQYGTAYMLLHPLEMVPLAVLGAAWFSGGRTYVRYRVTARILHRRGLGPARYGDFLDHATRRLLLVRDGGGYRFPHDRLRRYFATLPPESQPRS</sequence>
<name>A0A8J3NBY8_9ACTN</name>
<reference evidence="2" key="1">
    <citation type="submission" date="2021-01" db="EMBL/GenBank/DDBJ databases">
        <title>Whole genome shotgun sequence of Actinocatenispora rupis NBRC 107355.</title>
        <authorList>
            <person name="Komaki H."/>
            <person name="Tamura T."/>
        </authorList>
    </citation>
    <scope>NUCLEOTIDE SEQUENCE</scope>
    <source>
        <strain evidence="2">NBRC 107355</strain>
    </source>
</reference>
<evidence type="ECO:0000313" key="2">
    <source>
        <dbReference type="EMBL" id="GID11300.1"/>
    </source>
</evidence>
<keyword evidence="1" id="KW-0472">Membrane</keyword>
<feature type="transmembrane region" description="Helical" evidence="1">
    <location>
        <begin position="563"/>
        <end position="584"/>
    </location>
</feature>
<dbReference type="Proteomes" id="UP000612808">
    <property type="component" value="Unassembled WGS sequence"/>
</dbReference>
<dbReference type="SUPFAM" id="SSF52540">
    <property type="entry name" value="P-loop containing nucleoside triphosphate hydrolases"/>
    <property type="match status" value="1"/>
</dbReference>
<keyword evidence="3" id="KW-1185">Reference proteome</keyword>
<feature type="transmembrane region" description="Helical" evidence="1">
    <location>
        <begin position="519"/>
        <end position="542"/>
    </location>
</feature>
<evidence type="ECO:0000256" key="1">
    <source>
        <dbReference type="SAM" id="Phobius"/>
    </source>
</evidence>
<feature type="transmembrane region" description="Helical" evidence="1">
    <location>
        <begin position="478"/>
        <end position="499"/>
    </location>
</feature>
<evidence type="ECO:0008006" key="4">
    <source>
        <dbReference type="Google" id="ProtNLM"/>
    </source>
</evidence>
<feature type="transmembrane region" description="Helical" evidence="1">
    <location>
        <begin position="413"/>
        <end position="433"/>
    </location>
</feature>
<feature type="transmembrane region" description="Helical" evidence="1">
    <location>
        <begin position="439"/>
        <end position="457"/>
    </location>
</feature>